<evidence type="ECO:0000256" key="1">
    <source>
        <dbReference type="SAM" id="MobiDB-lite"/>
    </source>
</evidence>
<evidence type="ECO:0000313" key="2">
    <source>
        <dbReference type="EMBL" id="QFG05119.1"/>
    </source>
</evidence>
<name>A0A5J6T3W5_9CAUD</name>
<evidence type="ECO:0000313" key="3">
    <source>
        <dbReference type="Proteomes" id="UP000326272"/>
    </source>
</evidence>
<dbReference type="GeneID" id="80559305"/>
<accession>A0A5J6T3W5</accession>
<protein>
    <submittedName>
        <fullName evidence="2">Uncharacterized protein</fullName>
    </submittedName>
</protein>
<keyword evidence="3" id="KW-1185">Reference proteome</keyword>
<reference evidence="2 3" key="1">
    <citation type="submission" date="2019-08" db="EMBL/GenBank/DDBJ databases">
        <authorList>
            <person name="Birge L.R."/>
            <person name="Bivans L.D."/>
            <person name="Blakestad S.M."/>
            <person name="Chesley E.K."/>
            <person name="Frank J.E."/>
            <person name="Hoagland S."/>
            <person name="Hultquist J."/>
            <person name="Lee N.R."/>
            <person name="Pena P.B."/>
            <person name="Ramsey E.P."/>
            <person name="Chia C."/>
            <person name="Gurney S.M.R."/>
            <person name="Garlena R.A."/>
            <person name="Russell D.A."/>
            <person name="Pope W.H."/>
            <person name="Jacobs-Sera D."/>
            <person name="Hatfull G.F."/>
        </authorList>
    </citation>
    <scope>NUCLEOTIDE SEQUENCE [LARGE SCALE GENOMIC DNA]</scope>
</reference>
<gene>
    <name evidence="2" type="primary">43</name>
    <name evidence="2" type="ORF">SEA_GIBBOUS_43</name>
</gene>
<organism evidence="2 3">
    <name type="scientific">Gordonia phage Gibbous</name>
    <dbReference type="NCBI Taxonomy" id="2652405"/>
    <lineage>
        <taxon>Viruses</taxon>
        <taxon>Duplodnaviria</taxon>
        <taxon>Heunggongvirae</taxon>
        <taxon>Uroviricota</taxon>
        <taxon>Caudoviricetes</taxon>
        <taxon>Aziravirus</taxon>
        <taxon>Aziravirus gibbous</taxon>
    </lineage>
</organism>
<dbReference type="EMBL" id="MN310549">
    <property type="protein sequence ID" value="QFG05119.1"/>
    <property type="molecule type" value="Genomic_DNA"/>
</dbReference>
<feature type="region of interest" description="Disordered" evidence="1">
    <location>
        <begin position="278"/>
        <end position="302"/>
    </location>
</feature>
<sequence length="302" mass="35093">MRVIKAPTMHEAHDALANRLLYSTIDKFEIQRNLGIFHHVYLQAESMTFDYDLKRVWVPPSRWTMMIRQYLDPDDVLAWLNLIRDRRANQRNKRGDRMVLRTNTVASQGAKAGKGKTRNLGSCMLSVSVGFEPYPEIMLHSRTCYVGYLSPLDMAVAYHLGRLAAQANAEASGVDIPLDAFRFTWFLETAQYHDFRTIAFPLGDDEAREIFDRRKDLALKESRPALWWNHRHRNDWDRQNAEGVPYSERRGFQSYKRLVKRYNTELYGVEFGRSFDDDKDHGFDPLPSTPVTSLDLSKIGVE</sequence>
<dbReference type="Proteomes" id="UP000326272">
    <property type="component" value="Segment"/>
</dbReference>
<proteinExistence type="predicted"/>
<dbReference type="KEGG" id="vg:80559305"/>
<dbReference type="RefSeq" id="YP_010842513.1">
    <property type="nucleotide sequence ID" value="NC_079141.1"/>
</dbReference>